<sequence length="300" mass="32485">MRLDDFRQSDNVEDRRASGGGGLPVGKGGIGLGGLVVVLLISYFTGINPATLIGGYEAINGGGGSVQPQQQQRQLTPEEQASGQFVRQVLGSTEDTWTALFKEQNVGIAYSRPTLVLFDGSTSSACGSAQSAMGPFYCPNDRKVYLDTEFFDEMRNRFNACPAGQGACSFAQAYVIAHEIGHHVQNLLGILPKVNQARQRMNDAQSNALSVRTELQADCFAGVWANRTQQQYKFIDENDVKGALQTAQAIGDDMLQKKAQGYVVPDSFTHGSAAQRQRWFINGLKSGQINACDTFSATQL</sequence>
<evidence type="ECO:0000313" key="7">
    <source>
        <dbReference type="EMBL" id="MDQ0470514.1"/>
    </source>
</evidence>
<keyword evidence="7" id="KW-0482">Metalloprotease</keyword>
<gene>
    <name evidence="7" type="ORF">QO011_003533</name>
</gene>
<keyword evidence="4 6" id="KW-0472">Membrane</keyword>
<dbReference type="PANTHER" id="PTHR30168:SF0">
    <property type="entry name" value="INNER MEMBRANE PROTEIN"/>
    <property type="match status" value="1"/>
</dbReference>
<keyword evidence="7" id="KW-0645">Protease</keyword>
<feature type="region of interest" description="Disordered" evidence="5">
    <location>
        <begin position="1"/>
        <end position="20"/>
    </location>
</feature>
<evidence type="ECO:0000256" key="6">
    <source>
        <dbReference type="SAM" id="Phobius"/>
    </source>
</evidence>
<comment type="caution">
    <text evidence="7">The sequence shown here is derived from an EMBL/GenBank/DDBJ whole genome shotgun (WGS) entry which is preliminary data.</text>
</comment>
<keyword evidence="8" id="KW-1185">Reference proteome</keyword>
<evidence type="ECO:0000256" key="3">
    <source>
        <dbReference type="ARBA" id="ARBA00022989"/>
    </source>
</evidence>
<dbReference type="Proteomes" id="UP001242480">
    <property type="component" value="Unassembled WGS sequence"/>
</dbReference>
<dbReference type="EMBL" id="JAUSVX010000006">
    <property type="protein sequence ID" value="MDQ0470514.1"/>
    <property type="molecule type" value="Genomic_DNA"/>
</dbReference>
<dbReference type="PANTHER" id="PTHR30168">
    <property type="entry name" value="PUTATIVE MEMBRANE PROTEIN YPFJ"/>
    <property type="match status" value="1"/>
</dbReference>
<name>A0ABU0J8B6_9HYPH</name>
<dbReference type="Pfam" id="PF04228">
    <property type="entry name" value="Zn_peptidase"/>
    <property type="match status" value="1"/>
</dbReference>
<keyword evidence="2 6" id="KW-0812">Transmembrane</keyword>
<reference evidence="7 8" key="1">
    <citation type="submission" date="2023-07" db="EMBL/GenBank/DDBJ databases">
        <title>Genomic Encyclopedia of Type Strains, Phase IV (KMG-IV): sequencing the most valuable type-strain genomes for metagenomic binning, comparative biology and taxonomic classification.</title>
        <authorList>
            <person name="Goeker M."/>
        </authorList>
    </citation>
    <scope>NUCLEOTIDE SEQUENCE [LARGE SCALE GENOMIC DNA]</scope>
    <source>
        <strain evidence="7 8">DSM 19619</strain>
    </source>
</reference>
<evidence type="ECO:0000256" key="1">
    <source>
        <dbReference type="ARBA" id="ARBA00004167"/>
    </source>
</evidence>
<protein>
    <submittedName>
        <fullName evidence="7">Metalloprotease</fullName>
    </submittedName>
</protein>
<proteinExistence type="predicted"/>
<dbReference type="RefSeq" id="WP_307274550.1">
    <property type="nucleotide sequence ID" value="NZ_JAUSVX010000006.1"/>
</dbReference>
<feature type="compositionally biased region" description="Basic and acidic residues" evidence="5">
    <location>
        <begin position="1"/>
        <end position="17"/>
    </location>
</feature>
<dbReference type="GO" id="GO:0008237">
    <property type="term" value="F:metallopeptidase activity"/>
    <property type="evidence" value="ECO:0007669"/>
    <property type="project" value="UniProtKB-KW"/>
</dbReference>
<accession>A0ABU0J8B6</accession>
<dbReference type="InterPro" id="IPR007343">
    <property type="entry name" value="Uncharacterised_pept_Zn_put"/>
</dbReference>
<keyword evidence="7" id="KW-0378">Hydrolase</keyword>
<organism evidence="7 8">
    <name type="scientific">Labrys wisconsinensis</name>
    <dbReference type="NCBI Taxonomy" id="425677"/>
    <lineage>
        <taxon>Bacteria</taxon>
        <taxon>Pseudomonadati</taxon>
        <taxon>Pseudomonadota</taxon>
        <taxon>Alphaproteobacteria</taxon>
        <taxon>Hyphomicrobiales</taxon>
        <taxon>Xanthobacteraceae</taxon>
        <taxon>Labrys</taxon>
    </lineage>
</organism>
<evidence type="ECO:0000256" key="2">
    <source>
        <dbReference type="ARBA" id="ARBA00022692"/>
    </source>
</evidence>
<comment type="subcellular location">
    <subcellularLocation>
        <location evidence="1">Membrane</location>
        <topology evidence="1">Single-pass membrane protein</topology>
    </subcellularLocation>
</comment>
<feature type="transmembrane region" description="Helical" evidence="6">
    <location>
        <begin position="21"/>
        <end position="44"/>
    </location>
</feature>
<evidence type="ECO:0000256" key="4">
    <source>
        <dbReference type="ARBA" id="ARBA00023136"/>
    </source>
</evidence>
<keyword evidence="3 6" id="KW-1133">Transmembrane helix</keyword>
<evidence type="ECO:0000313" key="8">
    <source>
        <dbReference type="Proteomes" id="UP001242480"/>
    </source>
</evidence>
<evidence type="ECO:0000256" key="5">
    <source>
        <dbReference type="SAM" id="MobiDB-lite"/>
    </source>
</evidence>